<comment type="subcellular location">
    <subcellularLocation>
        <location evidence="1">Cell membrane</location>
        <topology evidence="1">Multi-pass membrane protein</topology>
    </subcellularLocation>
</comment>
<dbReference type="InterPro" id="IPR003593">
    <property type="entry name" value="AAA+_ATPase"/>
</dbReference>
<dbReference type="Proteomes" id="UP000673975">
    <property type="component" value="Unassembled WGS sequence"/>
</dbReference>
<dbReference type="Pfam" id="PF00005">
    <property type="entry name" value="ABC_tran"/>
    <property type="match status" value="1"/>
</dbReference>
<evidence type="ECO:0000256" key="1">
    <source>
        <dbReference type="ARBA" id="ARBA00004651"/>
    </source>
</evidence>
<name>A0A8J7SAY7_9BACT</name>
<evidence type="ECO:0000256" key="9">
    <source>
        <dbReference type="SAM" id="Phobius"/>
    </source>
</evidence>
<dbReference type="SUPFAM" id="SSF90123">
    <property type="entry name" value="ABC transporter transmembrane region"/>
    <property type="match status" value="1"/>
</dbReference>
<evidence type="ECO:0000256" key="2">
    <source>
        <dbReference type="ARBA" id="ARBA00022448"/>
    </source>
</evidence>
<dbReference type="InterPro" id="IPR003439">
    <property type="entry name" value="ABC_transporter-like_ATP-bd"/>
</dbReference>
<reference evidence="12" key="1">
    <citation type="submission" date="2021-02" db="EMBL/GenBank/DDBJ databases">
        <title>Natronogracilivirga saccharolytica gen. nov. sp. nov. a new anaerobic, haloalkiliphilic carbohydrate-fermenting bacterium from soda lake and proposing of Cyclonatronumiaceae fam. nov. in the phylum Balneolaeota.</title>
        <authorList>
            <person name="Zhilina T.N."/>
            <person name="Sorokin D.Y."/>
            <person name="Zavarzina D.G."/>
            <person name="Toshchakov S.V."/>
            <person name="Kublanov I.V."/>
        </authorList>
    </citation>
    <scope>NUCLEOTIDE SEQUENCE</scope>
    <source>
        <strain evidence="12">Z-1702</strain>
    </source>
</reference>
<dbReference type="SMART" id="SM00382">
    <property type="entry name" value="AAA"/>
    <property type="match status" value="1"/>
</dbReference>
<keyword evidence="7 9" id="KW-1133">Transmembrane helix</keyword>
<dbReference type="FunFam" id="3.40.50.300:FF:000221">
    <property type="entry name" value="Multidrug ABC transporter ATP-binding protein"/>
    <property type="match status" value="1"/>
</dbReference>
<evidence type="ECO:0000256" key="6">
    <source>
        <dbReference type="ARBA" id="ARBA00022840"/>
    </source>
</evidence>
<dbReference type="PROSITE" id="PS50893">
    <property type="entry name" value="ABC_TRANSPORTER_2"/>
    <property type="match status" value="1"/>
</dbReference>
<feature type="domain" description="ABC transporter" evidence="10">
    <location>
        <begin position="344"/>
        <end position="579"/>
    </location>
</feature>
<dbReference type="GO" id="GO:0005524">
    <property type="term" value="F:ATP binding"/>
    <property type="evidence" value="ECO:0007669"/>
    <property type="project" value="UniProtKB-KW"/>
</dbReference>
<dbReference type="InterPro" id="IPR039421">
    <property type="entry name" value="Type_1_exporter"/>
</dbReference>
<keyword evidence="2" id="KW-0813">Transport</keyword>
<organism evidence="12 13">
    <name type="scientific">Natronogracilivirga saccharolytica</name>
    <dbReference type="NCBI Taxonomy" id="2812953"/>
    <lineage>
        <taxon>Bacteria</taxon>
        <taxon>Pseudomonadati</taxon>
        <taxon>Balneolota</taxon>
        <taxon>Balneolia</taxon>
        <taxon>Balneolales</taxon>
        <taxon>Cyclonatronaceae</taxon>
        <taxon>Natronogracilivirga</taxon>
    </lineage>
</organism>
<evidence type="ECO:0000259" key="10">
    <source>
        <dbReference type="PROSITE" id="PS50893"/>
    </source>
</evidence>
<evidence type="ECO:0000256" key="7">
    <source>
        <dbReference type="ARBA" id="ARBA00022989"/>
    </source>
</evidence>
<sequence length="589" mass="66707">MLLGTILLVAANFFLIWIPILIRRTMDQIEKVAEEMDVPYESAVATLFSDEAGWFLLQNTAMLVTAVLIYGFLLFATRQTLIVTSRKIEFDLRNEIYRHLQKLPKSFFDTNKTGDIYTRTTEDVVRVREYFGPAFMYTINTMSRAGIIITIMIMVHPGLTFWALLPLPFLAAMAYWVSRYINRRSAEIQQQYALMAGKIQEVFSSIRMIKAFNRENHQSEQFLRESSRYRRKKLRLDVVEALFHPMLLFLIGLSIVLVVWQGGLMVMAGAVTVGNIAEFVIYVTYLTWPVASLGYTLNLLQRSAASNSRIQKLLSIPAETSGREITGHEASGAGQEPAGFNKELVFENVTFTYPGADDPALKNISFKVKPGERIGIVGRTGSGKTTLVQLIPRMYDPDSGRIVIDGTDIRKWDLSHLRSMIGFVPQENFLFSDTIQENIAFGKDGASGEEVQDAAEKAEVLENILEFEKKFDTILGERGITLSGGQKQRTSIARALIRKPGILVLDDSLSAVDTKTEEYIIQNLETESHHMTMFIICHRLSSLRHVDRILVLDDGRIVENGAHEDLMAKNGYFANMYRKQLIEKELEQI</sequence>
<feature type="transmembrane region" description="Helical" evidence="9">
    <location>
        <begin position="159"/>
        <end position="177"/>
    </location>
</feature>
<comment type="caution">
    <text evidence="12">The sequence shown here is derived from an EMBL/GenBank/DDBJ whole genome shotgun (WGS) entry which is preliminary data.</text>
</comment>
<dbReference type="PROSITE" id="PS50929">
    <property type="entry name" value="ABC_TM1F"/>
    <property type="match status" value="1"/>
</dbReference>
<dbReference type="InterPro" id="IPR011527">
    <property type="entry name" value="ABC1_TM_dom"/>
</dbReference>
<dbReference type="PANTHER" id="PTHR43394">
    <property type="entry name" value="ATP-DEPENDENT PERMEASE MDL1, MITOCHONDRIAL"/>
    <property type="match status" value="1"/>
</dbReference>
<feature type="transmembrane region" description="Helical" evidence="9">
    <location>
        <begin position="238"/>
        <end position="259"/>
    </location>
</feature>
<feature type="domain" description="ABC transmembrane type-1" evidence="11">
    <location>
        <begin position="2"/>
        <end position="302"/>
    </location>
</feature>
<dbReference type="AlphaFoldDB" id="A0A8J7SAY7"/>
<dbReference type="Gene3D" id="1.20.1560.10">
    <property type="entry name" value="ABC transporter type 1, transmembrane domain"/>
    <property type="match status" value="1"/>
</dbReference>
<dbReference type="GO" id="GO:0005886">
    <property type="term" value="C:plasma membrane"/>
    <property type="evidence" value="ECO:0007669"/>
    <property type="project" value="UniProtKB-SubCell"/>
</dbReference>
<feature type="transmembrane region" description="Helical" evidence="9">
    <location>
        <begin position="134"/>
        <end position="153"/>
    </location>
</feature>
<dbReference type="GO" id="GO:0016887">
    <property type="term" value="F:ATP hydrolysis activity"/>
    <property type="evidence" value="ECO:0007669"/>
    <property type="project" value="InterPro"/>
</dbReference>
<dbReference type="CDD" id="cd18541">
    <property type="entry name" value="ABC_6TM_TmrB_like"/>
    <property type="match status" value="1"/>
</dbReference>
<evidence type="ECO:0000256" key="5">
    <source>
        <dbReference type="ARBA" id="ARBA00022741"/>
    </source>
</evidence>
<proteinExistence type="predicted"/>
<dbReference type="InterPro" id="IPR036640">
    <property type="entry name" value="ABC1_TM_sf"/>
</dbReference>
<evidence type="ECO:0000256" key="8">
    <source>
        <dbReference type="ARBA" id="ARBA00023136"/>
    </source>
</evidence>
<keyword evidence="13" id="KW-1185">Reference proteome</keyword>
<dbReference type="SUPFAM" id="SSF52540">
    <property type="entry name" value="P-loop containing nucleoside triphosphate hydrolases"/>
    <property type="match status" value="1"/>
</dbReference>
<dbReference type="GO" id="GO:0015421">
    <property type="term" value="F:ABC-type oligopeptide transporter activity"/>
    <property type="evidence" value="ECO:0007669"/>
    <property type="project" value="TreeGrafter"/>
</dbReference>
<keyword evidence="4 9" id="KW-0812">Transmembrane</keyword>
<evidence type="ECO:0000313" key="13">
    <source>
        <dbReference type="Proteomes" id="UP000673975"/>
    </source>
</evidence>
<evidence type="ECO:0000259" key="11">
    <source>
        <dbReference type="PROSITE" id="PS50929"/>
    </source>
</evidence>
<gene>
    <name evidence="12" type="ORF">NATSA_10790</name>
</gene>
<protein>
    <submittedName>
        <fullName evidence="12">ABC transporter ATP-binding protein</fullName>
    </submittedName>
</protein>
<accession>A0A8J7SAY7</accession>
<dbReference type="PANTHER" id="PTHR43394:SF1">
    <property type="entry name" value="ATP-BINDING CASSETTE SUB-FAMILY B MEMBER 10, MITOCHONDRIAL"/>
    <property type="match status" value="1"/>
</dbReference>
<dbReference type="Pfam" id="PF00664">
    <property type="entry name" value="ABC_membrane"/>
    <property type="match status" value="1"/>
</dbReference>
<dbReference type="Gene3D" id="3.40.50.300">
    <property type="entry name" value="P-loop containing nucleotide triphosphate hydrolases"/>
    <property type="match status" value="1"/>
</dbReference>
<feature type="transmembrane region" description="Helical" evidence="9">
    <location>
        <begin position="5"/>
        <end position="22"/>
    </location>
</feature>
<evidence type="ECO:0000256" key="4">
    <source>
        <dbReference type="ARBA" id="ARBA00022692"/>
    </source>
</evidence>
<dbReference type="EMBL" id="JAFIDN010000008">
    <property type="protein sequence ID" value="MBP3193151.1"/>
    <property type="molecule type" value="Genomic_DNA"/>
</dbReference>
<feature type="transmembrane region" description="Helical" evidence="9">
    <location>
        <begin position="55"/>
        <end position="77"/>
    </location>
</feature>
<dbReference type="InterPro" id="IPR027417">
    <property type="entry name" value="P-loop_NTPase"/>
</dbReference>
<keyword evidence="6 12" id="KW-0067">ATP-binding</keyword>
<evidence type="ECO:0000313" key="12">
    <source>
        <dbReference type="EMBL" id="MBP3193151.1"/>
    </source>
</evidence>
<keyword evidence="8 9" id="KW-0472">Membrane</keyword>
<keyword evidence="3" id="KW-1003">Cell membrane</keyword>
<keyword evidence="5" id="KW-0547">Nucleotide-binding</keyword>
<evidence type="ECO:0000256" key="3">
    <source>
        <dbReference type="ARBA" id="ARBA00022475"/>
    </source>
</evidence>